<dbReference type="Pfam" id="PF00561">
    <property type="entry name" value="Abhydrolase_1"/>
    <property type="match status" value="1"/>
</dbReference>
<dbReference type="Proteomes" id="UP000469440">
    <property type="component" value="Unassembled WGS sequence"/>
</dbReference>
<gene>
    <name evidence="2" type="primary">menH</name>
    <name evidence="2" type="ORF">CAFE_31740</name>
</gene>
<proteinExistence type="predicted"/>
<reference evidence="2 3" key="1">
    <citation type="submission" date="2019-09" db="EMBL/GenBank/DDBJ databases">
        <title>Genome sequence of Clostridium sp. EA1.</title>
        <authorList>
            <person name="Poehlein A."/>
            <person name="Bengelsdorf F.R."/>
            <person name="Daniel R."/>
        </authorList>
    </citation>
    <scope>NUCLEOTIDE SEQUENCE [LARGE SCALE GENOMIC DNA]</scope>
    <source>
        <strain evidence="2 3">EA1</strain>
    </source>
</reference>
<dbReference type="Gene3D" id="3.40.50.1820">
    <property type="entry name" value="alpha/beta hydrolase"/>
    <property type="match status" value="1"/>
</dbReference>
<feature type="domain" description="AB hydrolase-1" evidence="1">
    <location>
        <begin position="19"/>
        <end position="255"/>
    </location>
</feature>
<dbReference type="EC" id="4.2.99.20" evidence="2"/>
<keyword evidence="3" id="KW-1185">Reference proteome</keyword>
<dbReference type="GO" id="GO:0070205">
    <property type="term" value="F:2-succinyl-6-hydroxy-2,4-cyclohexadiene-1-carboxylate synthase activity"/>
    <property type="evidence" value="ECO:0007669"/>
    <property type="project" value="UniProtKB-EC"/>
</dbReference>
<keyword evidence="2" id="KW-0456">Lyase</keyword>
<protein>
    <submittedName>
        <fullName evidence="2">2-succinyl-6-hydroxy-2, 4-cyclohexadiene-1-carboxylate synthase</fullName>
        <ecNumber evidence="2">4.2.99.20</ecNumber>
    </submittedName>
</protein>
<dbReference type="PANTHER" id="PTHR43798">
    <property type="entry name" value="MONOACYLGLYCEROL LIPASE"/>
    <property type="match status" value="1"/>
</dbReference>
<dbReference type="AlphaFoldDB" id="A0A6N8I2X1"/>
<evidence type="ECO:0000259" key="1">
    <source>
        <dbReference type="Pfam" id="PF00561"/>
    </source>
</evidence>
<dbReference type="EMBL" id="VWXL01000095">
    <property type="protein sequence ID" value="MVB12434.1"/>
    <property type="molecule type" value="Genomic_DNA"/>
</dbReference>
<dbReference type="PRINTS" id="PR00111">
    <property type="entry name" value="ABHYDROLASE"/>
</dbReference>
<dbReference type="RefSeq" id="WP_156991179.1">
    <property type="nucleotide sequence ID" value="NZ_VWXL01000095.1"/>
</dbReference>
<organism evidence="2 3">
    <name type="scientific">Caproicibacter fermentans</name>
    <dbReference type="NCBI Taxonomy" id="2576756"/>
    <lineage>
        <taxon>Bacteria</taxon>
        <taxon>Bacillati</taxon>
        <taxon>Bacillota</taxon>
        <taxon>Clostridia</taxon>
        <taxon>Eubacteriales</taxon>
        <taxon>Acutalibacteraceae</taxon>
        <taxon>Caproicibacter</taxon>
    </lineage>
</organism>
<dbReference type="InterPro" id="IPR029058">
    <property type="entry name" value="AB_hydrolase_fold"/>
</dbReference>
<dbReference type="SUPFAM" id="SSF53474">
    <property type="entry name" value="alpha/beta-Hydrolases"/>
    <property type="match status" value="1"/>
</dbReference>
<dbReference type="PANTHER" id="PTHR43798:SF6">
    <property type="entry name" value="HYDROLASE, PUTATIVE (AFU_ORTHOLOGUE AFUA_4G13070)-RELATED"/>
    <property type="match status" value="1"/>
</dbReference>
<evidence type="ECO:0000313" key="2">
    <source>
        <dbReference type="EMBL" id="MVB12434.1"/>
    </source>
</evidence>
<comment type="caution">
    <text evidence="2">The sequence shown here is derived from an EMBL/GenBank/DDBJ whole genome shotgun (WGS) entry which is preliminary data.</text>
</comment>
<dbReference type="OrthoDB" id="9775557at2"/>
<accession>A0A6N8I2X1</accession>
<evidence type="ECO:0000313" key="3">
    <source>
        <dbReference type="Proteomes" id="UP000469440"/>
    </source>
</evidence>
<dbReference type="InterPro" id="IPR050266">
    <property type="entry name" value="AB_hydrolase_sf"/>
</dbReference>
<sequence>MFCNIGNANIYYEVIGNGKPIVMLHGFSPDHRLMTGCMEPIFREHEGYKRIYLDLPGMGKSNSPSWIISTDDMLKAVITSIKRIIPNQNFLLAGQSYGGYLARGIIHKMKNQVDGLLLICPVVIAENTQRDCPEDTVAYRDEKFLSSLSPDEAKEFCEMGVIQNEYTFHRYQNEIAVGLSIANEPFLKRLRKKYSFSFEVDDPFYAKFQRTTLMIAGRQDSCVGYRDLFKIIENYPKASLAILNNAGHNLQIEQPEVFSHLVSEWLKQLTC</sequence>
<name>A0A6N8I2X1_9FIRM</name>
<dbReference type="InterPro" id="IPR000073">
    <property type="entry name" value="AB_hydrolase_1"/>
</dbReference>